<dbReference type="REBASE" id="93878">
    <property type="entry name" value="TinORF509P"/>
</dbReference>
<dbReference type="HOGENOM" id="CLU_002539_2_0_6"/>
<evidence type="ECO:0000256" key="3">
    <source>
        <dbReference type="ARBA" id="ARBA00022679"/>
    </source>
</evidence>
<keyword evidence="8" id="KW-0175">Coiled coil</keyword>
<dbReference type="InterPro" id="IPR011639">
    <property type="entry name" value="MethylTrfase_TaqI-like_dom"/>
</dbReference>
<reference evidence="12 13" key="1">
    <citation type="journal article" date="2014" name="ISME J.">
        <title>Ecophysiology of Thioploca ingrica as revealed by the complete genome sequence supplemented with proteomic evidence.</title>
        <authorList>
            <person name="Kojima H."/>
            <person name="Ogura Y."/>
            <person name="Yamamoto N."/>
            <person name="Togashi T."/>
            <person name="Mori H."/>
            <person name="Watanabe T."/>
            <person name="Nemoto F."/>
            <person name="Kurokawa K."/>
            <person name="Hayashi T."/>
            <person name="Fukui M."/>
        </authorList>
    </citation>
    <scope>NUCLEOTIDE SEQUENCE [LARGE SCALE GENOMIC DNA]</scope>
</reference>
<keyword evidence="5" id="KW-0680">Restriction system</keyword>
<dbReference type="PANTHER" id="PTHR33841">
    <property type="entry name" value="DNA METHYLTRANSFERASE YEEA-RELATED"/>
    <property type="match status" value="1"/>
</dbReference>
<dbReference type="Gene3D" id="3.40.50.150">
    <property type="entry name" value="Vaccinia Virus protein VP39"/>
    <property type="match status" value="1"/>
</dbReference>
<feature type="domain" description="Type II methyltransferase M.TaqI-like" evidence="9">
    <location>
        <begin position="273"/>
        <end position="434"/>
    </location>
</feature>
<dbReference type="GO" id="GO:0009307">
    <property type="term" value="P:DNA restriction-modification system"/>
    <property type="evidence" value="ECO:0007669"/>
    <property type="project" value="UniProtKB-KW"/>
</dbReference>
<evidence type="ECO:0000256" key="2">
    <source>
        <dbReference type="ARBA" id="ARBA00022603"/>
    </source>
</evidence>
<dbReference type="SUPFAM" id="SSF53335">
    <property type="entry name" value="S-adenosyl-L-methionine-dependent methyltransferases"/>
    <property type="match status" value="1"/>
</dbReference>
<evidence type="ECO:0000259" key="11">
    <source>
        <dbReference type="Pfam" id="PF20465"/>
    </source>
</evidence>
<feature type="coiled-coil region" evidence="8">
    <location>
        <begin position="800"/>
        <end position="834"/>
    </location>
</feature>
<evidence type="ECO:0000259" key="10">
    <source>
        <dbReference type="Pfam" id="PF12950"/>
    </source>
</evidence>
<name>A0A090BUB3_9GAMM</name>
<sequence>MIRTFKADNPSIDDLDLIYYAKLILDRVLFIAFAEDTGLLPENSLKKAYQHQDPYQPRPIWENFKGLFQAINKGNSQLNIPAYNGGLFQEDTVLNQLVVSDALSEQFKQIGEYDFESEVSVTVLGYIFEQSISDLEELRTEAQEISLEKVGKRKREGVVYTPDNITRFMVEATLGRYLTEQFNQLWNARHQQRYQRGDQKGAWKKSLDEITFWRDYQDALRAVKVVDPACGSGAFLVAAFDYLHAEYLRVNDQLQALTGSYGIFDLDKEILNQNLYGVDINSESIEITKLSLWLKTAKRGKVLTSLDHNLRMGDSLIEDSNISQRAFSWQLAFPEVFAAGGFDVVLGNPPYVRQELISSLKPYLQKQYQIYHGVADLYTYFFERGLGLLKPQGKLGFICSSTFFKTGSGEPLRHYLATHTTIETIVDFGDLQVFAGVTTYPAILVLKKIKPNESHLLEFLKLHQLPTTELSKIFHLHKSTMPQAWLSQDSWRLEEAKLVQLRQKIVSGKPTLKAVYGSPYRGILTGFNEAFVIDKATRDKLVAQDPKSTEVIKPFLEGKDLKKWRVESRELYLILIPKGWTQEKSNITDEQLAWTWLNTHYPAIAQWLVPFEVKAKKRVDKGEFWWELRACAYYPEFEKEKIVYPDISQHAQFSLDIQKCYFGNTGYFIPNGNLFLVGLLNAKVIWLYLYGVSNSIRGGFIRLFSQYIEKIPIPTATDPQKTEIATLAQQCQHLAETRYQKQEAIRHRIPDICPTNREPELSTKLKTWWTLDFKAFREEIKKCFKTDIPLVERNDWEIWLNTEKAAIEQLNQQLAQLEQQLNQKVYELFELTEEEIRLVEDNI</sequence>
<keyword evidence="3 12" id="KW-0808">Transferase</keyword>
<keyword evidence="2 12" id="KW-0489">Methyltransferase</keyword>
<feature type="domain" description="MmeI-like helicase spacer" evidence="11">
    <location>
        <begin position="25"/>
        <end position="88"/>
    </location>
</feature>
<feature type="domain" description="TaqI-like C-terminal specificity" evidence="10">
    <location>
        <begin position="553"/>
        <end position="713"/>
    </location>
</feature>
<gene>
    <name evidence="12" type="ORF">THII_0509</name>
</gene>
<dbReference type="Pfam" id="PF12950">
    <property type="entry name" value="TaqI_C"/>
    <property type="match status" value="1"/>
</dbReference>
<feature type="coiled-coil region" evidence="8">
    <location>
        <begin position="128"/>
        <end position="155"/>
    </location>
</feature>
<dbReference type="AlphaFoldDB" id="A0A090BUB3"/>
<keyword evidence="6" id="KW-0238">DNA-binding</keyword>
<dbReference type="OrthoDB" id="5749002at2"/>
<dbReference type="KEGG" id="tig:THII_0509"/>
<dbReference type="STRING" id="40754.THII_0509"/>
<dbReference type="InterPro" id="IPR046819">
    <property type="entry name" value="MmeI_hel"/>
</dbReference>
<evidence type="ECO:0000259" key="9">
    <source>
        <dbReference type="Pfam" id="PF07669"/>
    </source>
</evidence>
<evidence type="ECO:0000256" key="1">
    <source>
        <dbReference type="ARBA" id="ARBA00011900"/>
    </source>
</evidence>
<dbReference type="EC" id="2.1.1.72" evidence="1"/>
<dbReference type="GO" id="GO:0032259">
    <property type="term" value="P:methylation"/>
    <property type="evidence" value="ECO:0007669"/>
    <property type="project" value="UniProtKB-KW"/>
</dbReference>
<protein>
    <recommendedName>
        <fullName evidence="1">site-specific DNA-methyltransferase (adenine-specific)</fullName>
        <ecNumber evidence="1">2.1.1.72</ecNumber>
    </recommendedName>
</protein>
<keyword evidence="4" id="KW-0949">S-adenosyl-L-methionine</keyword>
<accession>A0A090BUB3</accession>
<evidence type="ECO:0000313" key="13">
    <source>
        <dbReference type="Proteomes" id="UP000031623"/>
    </source>
</evidence>
<dbReference type="Proteomes" id="UP000031623">
    <property type="component" value="Chromosome"/>
</dbReference>
<evidence type="ECO:0000256" key="7">
    <source>
        <dbReference type="ARBA" id="ARBA00047942"/>
    </source>
</evidence>
<evidence type="ECO:0000256" key="5">
    <source>
        <dbReference type="ARBA" id="ARBA00022747"/>
    </source>
</evidence>
<dbReference type="Pfam" id="PF07669">
    <property type="entry name" value="Eco57I"/>
    <property type="match status" value="1"/>
</dbReference>
<dbReference type="InterPro" id="IPR029063">
    <property type="entry name" value="SAM-dependent_MTases_sf"/>
</dbReference>
<dbReference type="PROSITE" id="PS00092">
    <property type="entry name" value="N6_MTASE"/>
    <property type="match status" value="1"/>
</dbReference>
<comment type="catalytic activity">
    <reaction evidence="7">
        <text>a 2'-deoxyadenosine in DNA + S-adenosyl-L-methionine = an N(6)-methyl-2'-deoxyadenosine in DNA + S-adenosyl-L-homocysteine + H(+)</text>
        <dbReference type="Rhea" id="RHEA:15197"/>
        <dbReference type="Rhea" id="RHEA-COMP:12418"/>
        <dbReference type="Rhea" id="RHEA-COMP:12419"/>
        <dbReference type="ChEBI" id="CHEBI:15378"/>
        <dbReference type="ChEBI" id="CHEBI:57856"/>
        <dbReference type="ChEBI" id="CHEBI:59789"/>
        <dbReference type="ChEBI" id="CHEBI:90615"/>
        <dbReference type="ChEBI" id="CHEBI:90616"/>
        <dbReference type="EC" id="2.1.1.72"/>
    </reaction>
</comment>
<dbReference type="PRINTS" id="PR00507">
    <property type="entry name" value="N12N6MTFRASE"/>
</dbReference>
<dbReference type="Pfam" id="PF20465">
    <property type="entry name" value="MmeI_hel"/>
    <property type="match status" value="1"/>
</dbReference>
<dbReference type="PANTHER" id="PTHR33841:SF1">
    <property type="entry name" value="DNA METHYLTRANSFERASE A"/>
    <property type="match status" value="1"/>
</dbReference>
<evidence type="ECO:0000313" key="12">
    <source>
        <dbReference type="EMBL" id="BAP54806.1"/>
    </source>
</evidence>
<dbReference type="InterPro" id="IPR002052">
    <property type="entry name" value="DNA_methylase_N6_adenine_CS"/>
</dbReference>
<organism evidence="12 13">
    <name type="scientific">Thioploca ingrica</name>
    <dbReference type="NCBI Taxonomy" id="40754"/>
    <lineage>
        <taxon>Bacteria</taxon>
        <taxon>Pseudomonadati</taxon>
        <taxon>Pseudomonadota</taxon>
        <taxon>Gammaproteobacteria</taxon>
        <taxon>Thiotrichales</taxon>
        <taxon>Thiotrichaceae</taxon>
        <taxon>Thioploca</taxon>
    </lineage>
</organism>
<keyword evidence="13" id="KW-1185">Reference proteome</keyword>
<dbReference type="GO" id="GO:0003677">
    <property type="term" value="F:DNA binding"/>
    <property type="evidence" value="ECO:0007669"/>
    <property type="project" value="UniProtKB-KW"/>
</dbReference>
<dbReference type="GO" id="GO:0009007">
    <property type="term" value="F:site-specific DNA-methyltransferase (adenine-specific) activity"/>
    <property type="evidence" value="ECO:0007669"/>
    <property type="project" value="UniProtKB-EC"/>
</dbReference>
<evidence type="ECO:0000256" key="8">
    <source>
        <dbReference type="SAM" id="Coils"/>
    </source>
</evidence>
<proteinExistence type="predicted"/>
<dbReference type="InterPro" id="IPR050953">
    <property type="entry name" value="N4_N6_ade-DNA_methylase"/>
</dbReference>
<evidence type="ECO:0000256" key="4">
    <source>
        <dbReference type="ARBA" id="ARBA00022691"/>
    </source>
</evidence>
<dbReference type="EMBL" id="AP014633">
    <property type="protein sequence ID" value="BAP54806.1"/>
    <property type="molecule type" value="Genomic_DNA"/>
</dbReference>
<evidence type="ECO:0000256" key="6">
    <source>
        <dbReference type="ARBA" id="ARBA00023125"/>
    </source>
</evidence>
<dbReference type="InterPro" id="IPR025931">
    <property type="entry name" value="TaqI_C"/>
</dbReference>